<feature type="compositionally biased region" description="Low complexity" evidence="1">
    <location>
        <begin position="1"/>
        <end position="10"/>
    </location>
</feature>
<organism evidence="2 3">
    <name type="scientific">Turnera subulata</name>
    <dbReference type="NCBI Taxonomy" id="218843"/>
    <lineage>
        <taxon>Eukaryota</taxon>
        <taxon>Viridiplantae</taxon>
        <taxon>Streptophyta</taxon>
        <taxon>Embryophyta</taxon>
        <taxon>Tracheophyta</taxon>
        <taxon>Spermatophyta</taxon>
        <taxon>Magnoliopsida</taxon>
        <taxon>eudicotyledons</taxon>
        <taxon>Gunneridae</taxon>
        <taxon>Pentapetalae</taxon>
        <taxon>rosids</taxon>
        <taxon>fabids</taxon>
        <taxon>Malpighiales</taxon>
        <taxon>Passifloraceae</taxon>
        <taxon>Turnera</taxon>
    </lineage>
</organism>
<evidence type="ECO:0000256" key="1">
    <source>
        <dbReference type="SAM" id="MobiDB-lite"/>
    </source>
</evidence>
<name>A0A9Q0JGS6_9ROSI</name>
<dbReference type="Proteomes" id="UP001141552">
    <property type="component" value="Unassembled WGS sequence"/>
</dbReference>
<reference evidence="2" key="1">
    <citation type="submission" date="2022-02" db="EMBL/GenBank/DDBJ databases">
        <authorList>
            <person name="Henning P.M."/>
            <person name="McCubbin A.G."/>
            <person name="Shore J.S."/>
        </authorList>
    </citation>
    <scope>NUCLEOTIDE SEQUENCE</scope>
    <source>
        <strain evidence="2">F60SS</strain>
        <tissue evidence="2">Leaves</tissue>
    </source>
</reference>
<reference evidence="2" key="2">
    <citation type="journal article" date="2023" name="Plants (Basel)">
        <title>Annotation of the Turnera subulata (Passifloraceae) Draft Genome Reveals the S-Locus Evolved after the Divergence of Turneroideae from Passifloroideae in a Stepwise Manner.</title>
        <authorList>
            <person name="Henning P.M."/>
            <person name="Roalson E.H."/>
            <person name="Mir W."/>
            <person name="McCubbin A.G."/>
            <person name="Shore J.S."/>
        </authorList>
    </citation>
    <scope>NUCLEOTIDE SEQUENCE</scope>
    <source>
        <strain evidence="2">F60SS</strain>
    </source>
</reference>
<gene>
    <name evidence="2" type="ORF">Tsubulata_009909</name>
</gene>
<feature type="region of interest" description="Disordered" evidence="1">
    <location>
        <begin position="1"/>
        <end position="59"/>
    </location>
</feature>
<dbReference type="EMBL" id="JAKUCV010003119">
    <property type="protein sequence ID" value="KAJ4840090.1"/>
    <property type="molecule type" value="Genomic_DNA"/>
</dbReference>
<comment type="caution">
    <text evidence="2">The sequence shown here is derived from an EMBL/GenBank/DDBJ whole genome shotgun (WGS) entry which is preliminary data.</text>
</comment>
<sequence>MTATHRSTPPSHRRPLSPPLPPISASLTATGEHTEDATAAGKSSTPPLHTAARNHSHPP</sequence>
<evidence type="ECO:0000313" key="2">
    <source>
        <dbReference type="EMBL" id="KAJ4840090.1"/>
    </source>
</evidence>
<protein>
    <submittedName>
        <fullName evidence="2">Uncharacterized protein</fullName>
    </submittedName>
</protein>
<dbReference type="AlphaFoldDB" id="A0A9Q0JGS6"/>
<proteinExistence type="predicted"/>
<accession>A0A9Q0JGS6</accession>
<evidence type="ECO:0000313" key="3">
    <source>
        <dbReference type="Proteomes" id="UP001141552"/>
    </source>
</evidence>
<keyword evidence="3" id="KW-1185">Reference proteome</keyword>